<dbReference type="Gene3D" id="3.40.50.12780">
    <property type="entry name" value="N-terminal domain of ligase-like"/>
    <property type="match status" value="3"/>
</dbReference>
<dbReference type="InterPro" id="IPR042099">
    <property type="entry name" value="ANL_N_sf"/>
</dbReference>
<dbReference type="GO" id="GO:0031177">
    <property type="term" value="F:phosphopantetheine binding"/>
    <property type="evidence" value="ECO:0007669"/>
    <property type="project" value="InterPro"/>
</dbReference>
<keyword evidence="4" id="KW-0511">Multifunctional enzyme</keyword>
<dbReference type="GO" id="GO:0005737">
    <property type="term" value="C:cytoplasm"/>
    <property type="evidence" value="ECO:0007669"/>
    <property type="project" value="TreeGrafter"/>
</dbReference>
<keyword evidence="1" id="KW-0596">Phosphopantetheine</keyword>
<reference evidence="6" key="1">
    <citation type="submission" date="2023-03" db="EMBL/GenBank/DDBJ databases">
        <title>Massive genome expansion in bonnet fungi (Mycena s.s.) driven by repeated elements and novel gene families across ecological guilds.</title>
        <authorList>
            <consortium name="Lawrence Berkeley National Laboratory"/>
            <person name="Harder C.B."/>
            <person name="Miyauchi S."/>
            <person name="Viragh M."/>
            <person name="Kuo A."/>
            <person name="Thoen E."/>
            <person name="Andreopoulos B."/>
            <person name="Lu D."/>
            <person name="Skrede I."/>
            <person name="Drula E."/>
            <person name="Henrissat B."/>
            <person name="Morin E."/>
            <person name="Kohler A."/>
            <person name="Barry K."/>
            <person name="LaButti K."/>
            <person name="Morin E."/>
            <person name="Salamov A."/>
            <person name="Lipzen A."/>
            <person name="Mereny Z."/>
            <person name="Hegedus B."/>
            <person name="Baldrian P."/>
            <person name="Stursova M."/>
            <person name="Weitz H."/>
            <person name="Taylor A."/>
            <person name="Grigoriev I.V."/>
            <person name="Nagy L.G."/>
            <person name="Martin F."/>
            <person name="Kauserud H."/>
        </authorList>
    </citation>
    <scope>NUCLEOTIDE SEQUENCE</scope>
    <source>
        <strain evidence="6">CBHHK067</strain>
    </source>
</reference>
<comment type="caution">
    <text evidence="6">The sequence shown here is derived from an EMBL/GenBank/DDBJ whole genome shotgun (WGS) entry which is preliminary data.</text>
</comment>
<dbReference type="CDD" id="cd05930">
    <property type="entry name" value="A_NRPS"/>
    <property type="match status" value="1"/>
</dbReference>
<dbReference type="SUPFAM" id="SSF56801">
    <property type="entry name" value="Acetyl-CoA synthetase-like"/>
    <property type="match status" value="2"/>
</dbReference>
<evidence type="ECO:0000259" key="5">
    <source>
        <dbReference type="PROSITE" id="PS50075"/>
    </source>
</evidence>
<dbReference type="InterPro" id="IPR001031">
    <property type="entry name" value="Thioesterase"/>
</dbReference>
<dbReference type="Pfam" id="PF00668">
    <property type="entry name" value="Condensation"/>
    <property type="match status" value="1"/>
</dbReference>
<sequence length="1982" mass="217599">MAHSLAARLAHHLNSSPPRDTPFLGIFIPRNLGQVVAILATLVAGAAYVPLALDSTVSNFRTIFDETKIRIIITDSSERARLDDLLDRVGCKGIMVLDVAAADGPHPESLGLRRRLSPDDPAYVLFSSGTTGTSSALPRPTTTRILTLFSGTPKGIVVSHSAVEIYRNGANAVTQATREDKWVRSAPYTFDASIEEMFCPLAIGGEMVIQPSDALANFPSYLRFLEDVGVTILTIPTALWHTFAGYILHANLSLPPQIRIVIIGGEAGLMSTFKAWRAVIGEYPKILNSYGPTEATVCTTYWEAEHQVETPVMPVGRPLSGYECYVLDPTTNAPVDPGDEGVLFISGPGLAIGYLNNPTFTKQRFVPNPWAQSARYDRMYNTGDLVRVDKDGVYHFLGRLDLQVKIRGFRVELEAIEACLWTHPHVAEVAVICVAEQQTHSLKAFVVEASNGAGSICTDDLVEHCRKTLANHEIPAQFFKIEKLPYSSSGKVDRRALASLSVDRFPSANELTTGPDVGVVNSALAELWHQCLVDVSVESLHAGSHFVHLGGHSLTAITLVAKINSTMGCSVSAMELLQHPTLSHMSALLDQREPSMLVLPSFSRAADSHMGTPCLAASNGSAYSLSSAQARLYVVQQNSPDSPVFNDGLALTIHGPVLLENMRAALQMIIRRHDILRVQLALDDQAQVYQQILPFDDAFFDRIFAHEALGREEVVHRASEIYRKPFNLFEPPLIRIVLLSSSETDHVLVICAHHIIWDGFSDRIFTDDLSGLYQGKALPSPVSYFDCFSGLQTTPDAGRVTSLVSYLSSAPQLLELPIDFVRPDTQTFTRGRNFYFDVDHRAVSALAHRLGSTPYSCLMTAFAVTLHLFAARQEDITIGVPFANRSSVEAANAIGFFINMMPLRVQFTDVEALDALHSAIQNDLAFLAGLQDVPLDSVISNLGMSRLASRDSLMQASLNYTDAPEGQLNAQTRFSRFPVSNGTAHTDLICFVEVSKDGSMLGELEYDSAIFAHATMESLAAAFNRVLVSWSTEPSQTINGLVLVESSAHVPAVQSPDPADSSFGAFLASCAVGFCDRQAVYDDTAGTSYTYRELYSMAKRVQERLRSFKRLPGMILLLLERNVDIVAVEIGVSLAGLPWVPCDIFQPLSRIHAIIDDVNPVCIMAHRQVLERLGVSCADFAAPVLFVNELFHDLESVGPSDIVAYDATNVAYMIYTSGSSGIPKGIAIGHFSIIAFVREMIGWIGTGVSYNSVATCNVAWDTTLALFYASLTTGGCLKLPKIDGEKDGEYLSALMKAAPAVNTVGATAAALRMWLDQTAENGTFFPEGMLNVHAGGDEVSPGFVQRVFDDLTGSPAARIHQVYGPTEGTLFCSYGVLARRDLSTLLPLRRMPIDKLMRHAAMTVVNPAGNELPRGFVGEIVIWGQCLLLEYWNRPELNRQRFLVKDGIRGWRSGDLGRHLPCGKFEIFGRMDSMRKVKGGFRVELGEIDAQIRMHPAVKDCYVSCVGGQTPNSEAHIVAHVVFKRCDEQSPMSIGVNERMGTKLVLPQDTLTSLYRHLSSRIPAYMMPDYVVPITMLPLTSLTKVDKAKLPVASPGDRFGMTNASTSGEWSADDEARRPTVQAILRIFGTVLSIDRQLLPGDDFYKYGGHSLLATRVTSLIRREFGVPLPFTAIITNSTASELARFVESLKEESTRRVELPLHIIPLQPSGFIRRPGAMLFAFPFMGGDLKLLPRVVNQLDNAKFRLATYALGWEPDRNLNTYEKVVEAYAESISALVGSLPCFLVGWCYGGMIASGVSRRLPQSTTHVILIDVPHPCELVNFKMEENDYADALAMYLSKVWFGPHLTPEDTQNVTQAIIDVKPDWHDTSSLISLTRQHGDLPPWVTDADLRRHLEPLADSHDVMVDLYSRAFSAEERRDMDSRVVLHLQAADGANLMFPGIPEGLGWEQYEILDDTDHDTVGEMPVAHNRLLTVVSQVLLK</sequence>
<dbReference type="InterPro" id="IPR000873">
    <property type="entry name" value="AMP-dep_synth/lig_dom"/>
</dbReference>
<dbReference type="InterPro" id="IPR036736">
    <property type="entry name" value="ACP-like_sf"/>
</dbReference>
<dbReference type="Pfam" id="PF13193">
    <property type="entry name" value="AMP-binding_C"/>
    <property type="match status" value="1"/>
</dbReference>
<gene>
    <name evidence="6" type="ORF">B0H17DRAFT_1205136</name>
</gene>
<dbReference type="Gene3D" id="3.30.300.30">
    <property type="match status" value="2"/>
</dbReference>
<dbReference type="InterPro" id="IPR020806">
    <property type="entry name" value="PKS_PP-bd"/>
</dbReference>
<dbReference type="GO" id="GO:0016874">
    <property type="term" value="F:ligase activity"/>
    <property type="evidence" value="ECO:0007669"/>
    <property type="project" value="UniProtKB-KW"/>
</dbReference>
<dbReference type="InterPro" id="IPR029058">
    <property type="entry name" value="AB_hydrolase_fold"/>
</dbReference>
<evidence type="ECO:0000256" key="2">
    <source>
        <dbReference type="ARBA" id="ARBA00022553"/>
    </source>
</evidence>
<evidence type="ECO:0000313" key="6">
    <source>
        <dbReference type="EMBL" id="KAJ7683437.1"/>
    </source>
</evidence>
<dbReference type="PANTHER" id="PTHR45527:SF1">
    <property type="entry name" value="FATTY ACID SYNTHASE"/>
    <property type="match status" value="1"/>
</dbReference>
<dbReference type="Gene3D" id="3.30.559.30">
    <property type="entry name" value="Nonribosomal peptide synthetase, condensation domain"/>
    <property type="match status" value="1"/>
</dbReference>
<dbReference type="SUPFAM" id="SSF52777">
    <property type="entry name" value="CoA-dependent acyltransferases"/>
    <property type="match status" value="2"/>
</dbReference>
<dbReference type="Pfam" id="PF00501">
    <property type="entry name" value="AMP-binding"/>
    <property type="match status" value="3"/>
</dbReference>
<dbReference type="EMBL" id="JARKIE010000108">
    <property type="protein sequence ID" value="KAJ7683437.1"/>
    <property type="molecule type" value="Genomic_DNA"/>
</dbReference>
<dbReference type="SMART" id="SM00823">
    <property type="entry name" value="PKS_PP"/>
    <property type="match status" value="2"/>
</dbReference>
<feature type="domain" description="Carrier" evidence="5">
    <location>
        <begin position="515"/>
        <end position="593"/>
    </location>
</feature>
<dbReference type="InterPro" id="IPR020845">
    <property type="entry name" value="AMP-binding_CS"/>
</dbReference>
<keyword evidence="2" id="KW-0597">Phosphoprotein</keyword>
<name>A0AAD7D7U5_MYCRO</name>
<feature type="domain" description="Carrier" evidence="5">
    <location>
        <begin position="1615"/>
        <end position="1691"/>
    </location>
</feature>
<dbReference type="Pfam" id="PF00550">
    <property type="entry name" value="PP-binding"/>
    <property type="match status" value="2"/>
</dbReference>
<dbReference type="GO" id="GO:0044550">
    <property type="term" value="P:secondary metabolite biosynthetic process"/>
    <property type="evidence" value="ECO:0007669"/>
    <property type="project" value="TreeGrafter"/>
</dbReference>
<evidence type="ECO:0000313" key="7">
    <source>
        <dbReference type="Proteomes" id="UP001221757"/>
    </source>
</evidence>
<protein>
    <recommendedName>
        <fullName evidence="5">Carrier domain-containing protein</fullName>
    </recommendedName>
</protein>
<dbReference type="GO" id="GO:0043041">
    <property type="term" value="P:amino acid activation for nonribosomal peptide biosynthetic process"/>
    <property type="evidence" value="ECO:0007669"/>
    <property type="project" value="TreeGrafter"/>
</dbReference>
<dbReference type="Gene3D" id="1.10.1200.10">
    <property type="entry name" value="ACP-like"/>
    <property type="match status" value="2"/>
</dbReference>
<dbReference type="PROSITE" id="PS00012">
    <property type="entry name" value="PHOSPHOPANTETHEINE"/>
    <property type="match status" value="2"/>
</dbReference>
<dbReference type="Gene3D" id="3.30.559.10">
    <property type="entry name" value="Chloramphenicol acetyltransferase-like domain"/>
    <property type="match status" value="1"/>
</dbReference>
<organism evidence="6 7">
    <name type="scientific">Mycena rosella</name>
    <name type="common">Pink bonnet</name>
    <name type="synonym">Agaricus rosellus</name>
    <dbReference type="NCBI Taxonomy" id="1033263"/>
    <lineage>
        <taxon>Eukaryota</taxon>
        <taxon>Fungi</taxon>
        <taxon>Dikarya</taxon>
        <taxon>Basidiomycota</taxon>
        <taxon>Agaricomycotina</taxon>
        <taxon>Agaricomycetes</taxon>
        <taxon>Agaricomycetidae</taxon>
        <taxon>Agaricales</taxon>
        <taxon>Marasmiineae</taxon>
        <taxon>Mycenaceae</taxon>
        <taxon>Mycena</taxon>
    </lineage>
</organism>
<dbReference type="SUPFAM" id="SSF53474">
    <property type="entry name" value="alpha/beta-Hydrolases"/>
    <property type="match status" value="1"/>
</dbReference>
<dbReference type="PANTHER" id="PTHR45527">
    <property type="entry name" value="NONRIBOSOMAL PEPTIDE SYNTHETASE"/>
    <property type="match status" value="1"/>
</dbReference>
<dbReference type="PROSITE" id="PS00455">
    <property type="entry name" value="AMP_BINDING"/>
    <property type="match status" value="1"/>
</dbReference>
<dbReference type="InterPro" id="IPR025110">
    <property type="entry name" value="AMP-bd_C"/>
</dbReference>
<dbReference type="Gene3D" id="3.40.50.1820">
    <property type="entry name" value="alpha/beta hydrolase"/>
    <property type="match status" value="1"/>
</dbReference>
<evidence type="ECO:0000256" key="3">
    <source>
        <dbReference type="ARBA" id="ARBA00022598"/>
    </source>
</evidence>
<dbReference type="InterPro" id="IPR006162">
    <property type="entry name" value="Ppantetheine_attach_site"/>
</dbReference>
<dbReference type="PROSITE" id="PS50075">
    <property type="entry name" value="CARRIER"/>
    <property type="match status" value="2"/>
</dbReference>
<accession>A0AAD7D7U5</accession>
<dbReference type="SUPFAM" id="SSF47336">
    <property type="entry name" value="ACP-like"/>
    <property type="match status" value="2"/>
</dbReference>
<dbReference type="InterPro" id="IPR009081">
    <property type="entry name" value="PP-bd_ACP"/>
</dbReference>
<dbReference type="InterPro" id="IPR045851">
    <property type="entry name" value="AMP-bd_C_sf"/>
</dbReference>
<evidence type="ECO:0000256" key="4">
    <source>
        <dbReference type="ARBA" id="ARBA00023268"/>
    </source>
</evidence>
<evidence type="ECO:0000256" key="1">
    <source>
        <dbReference type="ARBA" id="ARBA00022450"/>
    </source>
</evidence>
<dbReference type="InterPro" id="IPR001242">
    <property type="entry name" value="Condensation_dom"/>
</dbReference>
<proteinExistence type="predicted"/>
<dbReference type="InterPro" id="IPR023213">
    <property type="entry name" value="CAT-like_dom_sf"/>
</dbReference>
<dbReference type="Pfam" id="PF00975">
    <property type="entry name" value="Thioesterase"/>
    <property type="match status" value="1"/>
</dbReference>
<keyword evidence="7" id="KW-1185">Reference proteome</keyword>
<keyword evidence="3" id="KW-0436">Ligase</keyword>
<dbReference type="Proteomes" id="UP001221757">
    <property type="component" value="Unassembled WGS sequence"/>
</dbReference>